<reference evidence="12 13" key="1">
    <citation type="submission" date="2016-08" db="EMBL/GenBank/DDBJ databases">
        <title>A Parts List for Fungal Cellulosomes Revealed by Comparative Genomics.</title>
        <authorList>
            <consortium name="DOE Joint Genome Institute"/>
            <person name="Haitjema C.H."/>
            <person name="Gilmore S.P."/>
            <person name="Henske J.K."/>
            <person name="Solomon K.V."/>
            <person name="De Groot R."/>
            <person name="Kuo A."/>
            <person name="Mondo S.J."/>
            <person name="Salamov A.A."/>
            <person name="Labutti K."/>
            <person name="Zhao Z."/>
            <person name="Chiniquy J."/>
            <person name="Barry K."/>
            <person name="Brewer H.M."/>
            <person name="Purvine S.O."/>
            <person name="Wright A.T."/>
            <person name="Boxma B."/>
            <person name="Van Alen T."/>
            <person name="Hackstein J.H."/>
            <person name="Baker S.E."/>
            <person name="Grigoriev I.V."/>
            <person name="O'Malley M.A."/>
        </authorList>
    </citation>
    <scope>NUCLEOTIDE SEQUENCE [LARGE SCALE GENOMIC DNA]</scope>
    <source>
        <strain evidence="12 13">G1</strain>
    </source>
</reference>
<comment type="caution">
    <text evidence="12">The sequence shown here is derived from an EMBL/GenBank/DDBJ whole genome shotgun (WGS) entry which is preliminary data.</text>
</comment>
<evidence type="ECO:0000256" key="11">
    <source>
        <dbReference type="SAM" id="Phobius"/>
    </source>
</evidence>
<evidence type="ECO:0000256" key="5">
    <source>
        <dbReference type="ARBA" id="ARBA00022737"/>
    </source>
</evidence>
<dbReference type="InterPro" id="IPR018108">
    <property type="entry name" value="MCP_transmembrane"/>
</dbReference>
<evidence type="ECO:0000313" key="13">
    <source>
        <dbReference type="Proteomes" id="UP000193920"/>
    </source>
</evidence>
<evidence type="ECO:0000313" key="12">
    <source>
        <dbReference type="EMBL" id="ORY62020.1"/>
    </source>
</evidence>
<dbReference type="EMBL" id="MCOG01000058">
    <property type="protein sequence ID" value="ORY62020.1"/>
    <property type="molecule type" value="Genomic_DNA"/>
</dbReference>
<keyword evidence="13" id="KW-1185">Reference proteome</keyword>
<organism evidence="12 13">
    <name type="scientific">Neocallimastix californiae</name>
    <dbReference type="NCBI Taxonomy" id="1754190"/>
    <lineage>
        <taxon>Eukaryota</taxon>
        <taxon>Fungi</taxon>
        <taxon>Fungi incertae sedis</taxon>
        <taxon>Chytridiomycota</taxon>
        <taxon>Chytridiomycota incertae sedis</taxon>
        <taxon>Neocallimastigomycetes</taxon>
        <taxon>Neocallimastigales</taxon>
        <taxon>Neocallimastigaceae</taxon>
        <taxon>Neocallimastix</taxon>
    </lineage>
</organism>
<gene>
    <name evidence="12" type="ORF">LY90DRAFT_407930</name>
</gene>
<comment type="similarity">
    <text evidence="2 10">Belongs to the mitochondrial carrier (TC 2.A.29) family.</text>
</comment>
<dbReference type="PROSITE" id="PS50920">
    <property type="entry name" value="SOLCAR"/>
    <property type="match status" value="3"/>
</dbReference>
<keyword evidence="6 11" id="KW-1133">Transmembrane helix</keyword>
<feature type="repeat" description="Solcar" evidence="9">
    <location>
        <begin position="210"/>
        <end position="298"/>
    </location>
</feature>
<evidence type="ECO:0000256" key="1">
    <source>
        <dbReference type="ARBA" id="ARBA00004225"/>
    </source>
</evidence>
<keyword evidence="8 9" id="KW-0472">Membrane</keyword>
<comment type="subcellular location">
    <subcellularLocation>
        <location evidence="1">Mitochondrion membrane</location>
        <topology evidence="1">Multi-pass membrane protein</topology>
    </subcellularLocation>
</comment>
<keyword evidence="5" id="KW-0677">Repeat</keyword>
<dbReference type="OrthoDB" id="2382881at2759"/>
<keyword evidence="4 9" id="KW-0812">Transmembrane</keyword>
<evidence type="ECO:0000256" key="6">
    <source>
        <dbReference type="ARBA" id="ARBA00022989"/>
    </source>
</evidence>
<evidence type="ECO:0000256" key="9">
    <source>
        <dbReference type="PROSITE-ProRule" id="PRU00282"/>
    </source>
</evidence>
<sequence length="309" mass="34938">MDKESYEKRVKKHLENVIVNYRTTISATSASVVGTLVGYPFDSIKTRMQTYNYGKMTNCIKLTYRSEGVRGFFRGVCPPLVTVSIVKSISFSIYNRSKDFIDRFYDSKSLYGLTVSSSAAGAVSGYVSAIISCPLELIKMQRQIEQLLVRQRQYSTTSLQTGINIFKANGIRGLYRGFLFQGFRDAIGTGSYFCAYEITKKLLTLGDRESTHVTHFFAGGFAGIASWICIFPIDLVKSKLQIDVKSKNKIYKSQLQCIKQIYKTSGVRGFYHGISSCLIRAFPVHALNFVVYEHVLRLIKKLEHESEID</sequence>
<keyword evidence="7" id="KW-0496">Mitochondrion</keyword>
<accession>A0A1Y2DRX6</accession>
<name>A0A1Y2DRX6_9FUNG</name>
<evidence type="ECO:0000256" key="10">
    <source>
        <dbReference type="RuleBase" id="RU000488"/>
    </source>
</evidence>
<dbReference type="GO" id="GO:0022857">
    <property type="term" value="F:transmembrane transporter activity"/>
    <property type="evidence" value="ECO:0007669"/>
    <property type="project" value="TreeGrafter"/>
</dbReference>
<evidence type="ECO:0000256" key="8">
    <source>
        <dbReference type="ARBA" id="ARBA00023136"/>
    </source>
</evidence>
<keyword evidence="3 10" id="KW-0813">Transport</keyword>
<dbReference type="PANTHER" id="PTHR45624">
    <property type="entry name" value="MITOCHONDRIAL BASIC AMINO ACIDS TRANSPORTER-RELATED"/>
    <property type="match status" value="1"/>
</dbReference>
<dbReference type="STRING" id="1754190.A0A1Y2DRX6"/>
<dbReference type="Proteomes" id="UP000193920">
    <property type="component" value="Unassembled WGS sequence"/>
</dbReference>
<dbReference type="AlphaFoldDB" id="A0A1Y2DRX6"/>
<dbReference type="Gene3D" id="1.50.40.10">
    <property type="entry name" value="Mitochondrial carrier domain"/>
    <property type="match status" value="2"/>
</dbReference>
<proteinExistence type="inferred from homology"/>
<protein>
    <submittedName>
        <fullName evidence="12">Mitochondrial carrier</fullName>
    </submittedName>
</protein>
<feature type="repeat" description="Solcar" evidence="9">
    <location>
        <begin position="112"/>
        <end position="202"/>
    </location>
</feature>
<evidence type="ECO:0000256" key="4">
    <source>
        <dbReference type="ARBA" id="ARBA00022692"/>
    </source>
</evidence>
<dbReference type="InterPro" id="IPR023395">
    <property type="entry name" value="MCP_dom_sf"/>
</dbReference>
<feature type="transmembrane region" description="Helical" evidence="11">
    <location>
        <begin position="216"/>
        <end position="236"/>
    </location>
</feature>
<evidence type="ECO:0000256" key="2">
    <source>
        <dbReference type="ARBA" id="ARBA00006375"/>
    </source>
</evidence>
<dbReference type="PANTHER" id="PTHR45624:SF9">
    <property type="entry name" value="CARRIER PROTEIN, PUTATIVE (AFU_ORTHOLOGUE AFUA_4G06390)-RELATED"/>
    <property type="match status" value="1"/>
</dbReference>
<dbReference type="SUPFAM" id="SSF103506">
    <property type="entry name" value="Mitochondrial carrier"/>
    <property type="match status" value="1"/>
</dbReference>
<dbReference type="Pfam" id="PF00153">
    <property type="entry name" value="Mito_carr"/>
    <property type="match status" value="3"/>
</dbReference>
<feature type="repeat" description="Solcar" evidence="9">
    <location>
        <begin position="18"/>
        <end position="100"/>
    </location>
</feature>
<dbReference type="InterPro" id="IPR050567">
    <property type="entry name" value="Mitochondrial_Carrier"/>
</dbReference>
<evidence type="ECO:0000256" key="3">
    <source>
        <dbReference type="ARBA" id="ARBA00022448"/>
    </source>
</evidence>
<dbReference type="GO" id="GO:0031966">
    <property type="term" value="C:mitochondrial membrane"/>
    <property type="evidence" value="ECO:0007669"/>
    <property type="project" value="UniProtKB-SubCell"/>
</dbReference>
<evidence type="ECO:0000256" key="7">
    <source>
        <dbReference type="ARBA" id="ARBA00023128"/>
    </source>
</evidence>